<organism evidence="1 2">
    <name type="scientific">Pseudomonas phage YMC11/02/R656</name>
    <dbReference type="NCBI Taxonomy" id="1755689"/>
    <lineage>
        <taxon>Viruses</taxon>
        <taxon>Duplodnaviria</taxon>
        <taxon>Heunggongvirae</taxon>
        <taxon>Uroviricota</taxon>
        <taxon>Caudoviricetes</taxon>
        <taxon>Bugaksanvirus</taxon>
        <taxon>Bugaksanvirus R656</taxon>
    </lineage>
</organism>
<protein>
    <submittedName>
        <fullName evidence="1">Uncharacterized protein</fullName>
    </submittedName>
</protein>
<gene>
    <name evidence="1" type="ORF">BPPAER656_00310</name>
</gene>
<dbReference type="EMBL" id="KT968831">
    <property type="protein sequence ID" value="ALP47852.1"/>
    <property type="molecule type" value="Genomic_DNA"/>
</dbReference>
<dbReference type="RefSeq" id="YP_009187428.1">
    <property type="nucleotide sequence ID" value="NC_028657.1"/>
</dbReference>
<dbReference type="OrthoDB" id="37536at10239"/>
<evidence type="ECO:0000313" key="2">
    <source>
        <dbReference type="Proteomes" id="UP000201818"/>
    </source>
</evidence>
<proteinExistence type="predicted"/>
<name>A0A0S2SYF0_9CAUD</name>
<dbReference type="GeneID" id="26516084"/>
<dbReference type="KEGG" id="vg:26516084"/>
<dbReference type="Proteomes" id="UP000201818">
    <property type="component" value="Segment"/>
</dbReference>
<evidence type="ECO:0000313" key="1">
    <source>
        <dbReference type="EMBL" id="ALP47852.1"/>
    </source>
</evidence>
<keyword evidence="2" id="KW-1185">Reference proteome</keyword>
<accession>A0A0S2SYF0</accession>
<sequence length="82" mass="9228">MSDYRVWCPDYGQEEEDAMHIRDSYDHAAAACNWAEQYERRNADYNIADGGCVTVMVHRLGGDTQTFAVSGYARPIYSATAI</sequence>
<reference evidence="1 2" key="1">
    <citation type="submission" date="2015-10" db="EMBL/GenBank/DDBJ databases">
        <title>Complete Genome Sequence of the Pseudomonas phage YMC11/02/R656_PAE_BP.</title>
        <authorList>
            <person name="Jeon J."/>
            <person name="Yong D."/>
            <person name="Lee K."/>
        </authorList>
    </citation>
    <scope>NUCLEOTIDE SEQUENCE [LARGE SCALE GENOMIC DNA]</scope>
</reference>